<evidence type="ECO:0000313" key="8">
    <source>
        <dbReference type="Proteomes" id="UP000447833"/>
    </source>
</evidence>
<feature type="transmembrane region" description="Helical" evidence="5">
    <location>
        <begin position="109"/>
        <end position="132"/>
    </location>
</feature>
<sequence>MKNSLKVAKWEFKRNMTNKSFLISVFMTPIMIILFSFLPSMISGGSTSNGMTSLSNPRLLPGIVSGSIFLSVLLTGMLIFQSASQEKKEKVAEIILSSMEPHELMQGKIIGYFLLGVSQVFIWLFCALPFLMWKLGLDILKYLFVPKTIVLVFIALLGYFLFAALLIGLGATVEDVTSSSNFQGTIMMLPFSFSLFILPVLEEPNGMAATIGSYLPFTATGTLIFRLSLLEVWPWGEIIGSICLLLLTSWVCMKVAGKIFKVGILMYGKNASPREIWKWMRA</sequence>
<feature type="transmembrane region" description="Helical" evidence="5">
    <location>
        <begin position="21"/>
        <end position="39"/>
    </location>
</feature>
<keyword evidence="3 5" id="KW-1133">Transmembrane helix</keyword>
<reference evidence="7 8" key="1">
    <citation type="submission" date="2019-11" db="EMBL/GenBank/DDBJ databases">
        <title>Genome sequences of 17 halophilic strains isolated from different environments.</title>
        <authorList>
            <person name="Furrow R.E."/>
        </authorList>
    </citation>
    <scope>NUCLEOTIDE SEQUENCE [LARGE SCALE GENOMIC DNA]</scope>
    <source>
        <strain evidence="7 8">22506_14_FS</strain>
    </source>
</reference>
<gene>
    <name evidence="7" type="ORF">GLW07_14110</name>
</gene>
<organism evidence="7 8">
    <name type="scientific">Guptibacillus hwajinpoensis</name>
    <dbReference type="NCBI Taxonomy" id="208199"/>
    <lineage>
        <taxon>Bacteria</taxon>
        <taxon>Bacillati</taxon>
        <taxon>Bacillota</taxon>
        <taxon>Bacilli</taxon>
        <taxon>Bacillales</taxon>
        <taxon>Guptibacillaceae</taxon>
        <taxon>Guptibacillus</taxon>
    </lineage>
</organism>
<name>A0A845F149_9BACL</name>
<dbReference type="Pfam" id="PF12698">
    <property type="entry name" value="ABC2_membrane_3"/>
    <property type="match status" value="1"/>
</dbReference>
<evidence type="ECO:0000256" key="2">
    <source>
        <dbReference type="ARBA" id="ARBA00022692"/>
    </source>
</evidence>
<comment type="caution">
    <text evidence="7">The sequence shown here is derived from an EMBL/GenBank/DDBJ whole genome shotgun (WGS) entry which is preliminary data.</text>
</comment>
<keyword evidence="2 5" id="KW-0812">Transmembrane</keyword>
<dbReference type="AlphaFoldDB" id="A0A845F149"/>
<dbReference type="InterPro" id="IPR013525">
    <property type="entry name" value="ABC2_TM"/>
</dbReference>
<evidence type="ECO:0000259" key="6">
    <source>
        <dbReference type="Pfam" id="PF12698"/>
    </source>
</evidence>
<dbReference type="EMBL" id="WMEY01000004">
    <property type="protein sequence ID" value="MYL64488.1"/>
    <property type="molecule type" value="Genomic_DNA"/>
</dbReference>
<feature type="transmembrane region" description="Helical" evidence="5">
    <location>
        <begin position="181"/>
        <end position="201"/>
    </location>
</feature>
<evidence type="ECO:0000313" key="7">
    <source>
        <dbReference type="EMBL" id="MYL64488.1"/>
    </source>
</evidence>
<accession>A0A845F149</accession>
<feature type="domain" description="ABC-2 type transporter transmembrane" evidence="6">
    <location>
        <begin position="60"/>
        <end position="253"/>
    </location>
</feature>
<evidence type="ECO:0000256" key="3">
    <source>
        <dbReference type="ARBA" id="ARBA00022989"/>
    </source>
</evidence>
<feature type="transmembrane region" description="Helical" evidence="5">
    <location>
        <begin position="59"/>
        <end position="80"/>
    </location>
</feature>
<dbReference type="Proteomes" id="UP000447833">
    <property type="component" value="Unassembled WGS sequence"/>
</dbReference>
<proteinExistence type="predicted"/>
<evidence type="ECO:0000256" key="5">
    <source>
        <dbReference type="SAM" id="Phobius"/>
    </source>
</evidence>
<keyword evidence="4 5" id="KW-0472">Membrane</keyword>
<dbReference type="GO" id="GO:0140359">
    <property type="term" value="F:ABC-type transporter activity"/>
    <property type="evidence" value="ECO:0007669"/>
    <property type="project" value="InterPro"/>
</dbReference>
<feature type="transmembrane region" description="Helical" evidence="5">
    <location>
        <begin position="232"/>
        <end position="252"/>
    </location>
</feature>
<protein>
    <recommendedName>
        <fullName evidence="6">ABC-2 type transporter transmembrane domain-containing protein</fullName>
    </recommendedName>
</protein>
<dbReference type="GO" id="GO:0016020">
    <property type="term" value="C:membrane"/>
    <property type="evidence" value="ECO:0007669"/>
    <property type="project" value="UniProtKB-SubCell"/>
</dbReference>
<comment type="subcellular location">
    <subcellularLocation>
        <location evidence="1">Membrane</location>
        <topology evidence="1">Multi-pass membrane protein</topology>
    </subcellularLocation>
</comment>
<evidence type="ECO:0000256" key="1">
    <source>
        <dbReference type="ARBA" id="ARBA00004141"/>
    </source>
</evidence>
<evidence type="ECO:0000256" key="4">
    <source>
        <dbReference type="ARBA" id="ARBA00023136"/>
    </source>
</evidence>
<feature type="transmembrane region" description="Helical" evidence="5">
    <location>
        <begin position="144"/>
        <end position="169"/>
    </location>
</feature>